<proteinExistence type="predicted"/>
<keyword evidence="1" id="KW-0175">Coiled coil</keyword>
<protein>
    <submittedName>
        <fullName evidence="3">Uncharacterized protein</fullName>
    </submittedName>
</protein>
<feature type="coiled-coil region" evidence="1">
    <location>
        <begin position="95"/>
        <end position="122"/>
    </location>
</feature>
<evidence type="ECO:0000313" key="3">
    <source>
        <dbReference type="EMBL" id="KZP09454.1"/>
    </source>
</evidence>
<evidence type="ECO:0000313" key="4">
    <source>
        <dbReference type="Proteomes" id="UP000076532"/>
    </source>
</evidence>
<evidence type="ECO:0000256" key="2">
    <source>
        <dbReference type="SAM" id="MobiDB-lite"/>
    </source>
</evidence>
<dbReference type="OrthoDB" id="3236156at2759"/>
<feature type="region of interest" description="Disordered" evidence="2">
    <location>
        <begin position="1"/>
        <end position="43"/>
    </location>
</feature>
<name>A0A165YDP1_9AGAM</name>
<keyword evidence="4" id="KW-1185">Reference proteome</keyword>
<dbReference type="AlphaFoldDB" id="A0A165YDP1"/>
<accession>A0A165YDP1</accession>
<organism evidence="3 4">
    <name type="scientific">Athelia psychrophila</name>
    <dbReference type="NCBI Taxonomy" id="1759441"/>
    <lineage>
        <taxon>Eukaryota</taxon>
        <taxon>Fungi</taxon>
        <taxon>Dikarya</taxon>
        <taxon>Basidiomycota</taxon>
        <taxon>Agaricomycotina</taxon>
        <taxon>Agaricomycetes</taxon>
        <taxon>Agaricomycetidae</taxon>
        <taxon>Atheliales</taxon>
        <taxon>Atheliaceae</taxon>
        <taxon>Athelia</taxon>
    </lineage>
</organism>
<reference evidence="3 4" key="1">
    <citation type="journal article" date="2016" name="Mol. Biol. Evol.">
        <title>Comparative Genomics of Early-Diverging Mushroom-Forming Fungi Provides Insights into the Origins of Lignocellulose Decay Capabilities.</title>
        <authorList>
            <person name="Nagy L.G."/>
            <person name="Riley R."/>
            <person name="Tritt A."/>
            <person name="Adam C."/>
            <person name="Daum C."/>
            <person name="Floudas D."/>
            <person name="Sun H."/>
            <person name="Yadav J.S."/>
            <person name="Pangilinan J."/>
            <person name="Larsson K.H."/>
            <person name="Matsuura K."/>
            <person name="Barry K."/>
            <person name="Labutti K."/>
            <person name="Kuo R."/>
            <person name="Ohm R.A."/>
            <person name="Bhattacharya S.S."/>
            <person name="Shirouzu T."/>
            <person name="Yoshinaga Y."/>
            <person name="Martin F.M."/>
            <person name="Grigoriev I.V."/>
            <person name="Hibbett D.S."/>
        </authorList>
    </citation>
    <scope>NUCLEOTIDE SEQUENCE [LARGE SCALE GENOMIC DNA]</scope>
    <source>
        <strain evidence="3 4">CBS 109695</strain>
    </source>
</reference>
<dbReference type="EMBL" id="KV417699">
    <property type="protein sequence ID" value="KZP09454.1"/>
    <property type="molecule type" value="Genomic_DNA"/>
</dbReference>
<dbReference type="STRING" id="436010.A0A165YDP1"/>
<gene>
    <name evidence="3" type="ORF">FIBSPDRAFT_900469</name>
</gene>
<evidence type="ECO:0000256" key="1">
    <source>
        <dbReference type="SAM" id="Coils"/>
    </source>
</evidence>
<dbReference type="Proteomes" id="UP000076532">
    <property type="component" value="Unassembled WGS sequence"/>
</dbReference>
<sequence length="769" mass="84841">MPLNGKGWSALRRARNHESLSKKRNNQNCRQSPESLKGTDHIPGTSDILQRLLDLEKAHKGEYKHQLHNDQHKLGRAQETEVTMRLKVLEAELSMGEVQEGLARADRRIDDLKRDNNRLRICASRADDCVSRVVEVERESSLEENRVIRDGVHNMVRELASLNVSVEHVVSVIHAVAKGVGVRVTDSLGLRSVRRIVLEGKVAGDIQLIHKMSTAKSGTISGDGTTNKHIDFESKCGLFVVPDYDSSPHSVNHTEIPTQRFYGVTASVDHCSETQLKAWMDLIKQMAEEYNTSSVGLLKPFNVREIARFVEAMISTPLAELLPLLLEETEHNITSAGGLEVYQSLSADERESLEYAAYERVVIHLGKEGLAALSPEEHHYAALFIWGECCMHKEMNSVKGGNATMIAFWPKAGIPGPMKLLNRDNAAAANLGVVDSNAQKRALDVSQAGGVKLTSLAGHIFANKDKKKGQQDTFKYELESAIGYISGFPDTSNTRYQTHCEAAGKLIELAVLVLYSQSISHPFMCQVRGPNAATTNLLDLGPLHEQVKAHCCTIIKTPSLLLSPESSYISGAIDGKPWERPEAGAMVAFFKGALETWERFTREFSADGVIASASASEMRVGSRHAPSMTLQQHNARKMYRKNEVAVFIRSCLSAEDKKYLRRRAREIDSSGVAKKEHNANTAAHKATLLVKQKADEVRMTVRVQKKAQIDVVNPRLDAEVIRKAPGTAGDTAIPKKCDCKGKALMLAALIAAYTELDDDTEDEADLVGY</sequence>